<dbReference type="SUPFAM" id="SSF47413">
    <property type="entry name" value="lambda repressor-like DNA-binding domains"/>
    <property type="match status" value="1"/>
</dbReference>
<dbReference type="EMBL" id="JAUHTR010000020">
    <property type="protein sequence ID" value="MDN4527273.1"/>
    <property type="molecule type" value="Genomic_DNA"/>
</dbReference>
<dbReference type="Gene3D" id="1.10.260.40">
    <property type="entry name" value="lambda repressor-like DNA-binding domains"/>
    <property type="match status" value="1"/>
</dbReference>
<reference evidence="2" key="1">
    <citation type="submission" date="2023-07" db="EMBL/GenBank/DDBJ databases">
        <title>Fictibacillus sp. isolated from freshwater pond.</title>
        <authorList>
            <person name="Kirdat K."/>
            <person name="Bhat A."/>
            <person name="Mourya A."/>
            <person name="Yadav A."/>
        </authorList>
    </citation>
    <scope>NUCLEOTIDE SEQUENCE</scope>
    <source>
        <strain evidence="2">NE201</strain>
    </source>
</reference>
<dbReference type="SMART" id="SM00530">
    <property type="entry name" value="HTH_XRE"/>
    <property type="match status" value="1"/>
</dbReference>
<dbReference type="InterPro" id="IPR001387">
    <property type="entry name" value="Cro/C1-type_HTH"/>
</dbReference>
<accession>A0ABT8I2R8</accession>
<dbReference type="Proteomes" id="UP001172721">
    <property type="component" value="Unassembled WGS sequence"/>
</dbReference>
<dbReference type="SUPFAM" id="SSF48452">
    <property type="entry name" value="TPR-like"/>
    <property type="match status" value="1"/>
</dbReference>
<dbReference type="InterPro" id="IPR010982">
    <property type="entry name" value="Lambda_DNA-bd_dom_sf"/>
</dbReference>
<dbReference type="InterPro" id="IPR019734">
    <property type="entry name" value="TPR_rpt"/>
</dbReference>
<keyword evidence="3" id="KW-1185">Reference proteome</keyword>
<feature type="domain" description="HTH cro/C1-type" evidence="1">
    <location>
        <begin position="6"/>
        <end position="59"/>
    </location>
</feature>
<name>A0ABT8I2R8_9BACL</name>
<dbReference type="CDD" id="cd00093">
    <property type="entry name" value="HTH_XRE"/>
    <property type="match status" value="1"/>
</dbReference>
<comment type="caution">
    <text evidence="2">The sequence shown here is derived from an EMBL/GenBank/DDBJ whole genome shotgun (WGS) entry which is preliminary data.</text>
</comment>
<protein>
    <submittedName>
        <fullName evidence="2">Helix-turn-helix domain-containing protein</fullName>
    </submittedName>
</protein>
<dbReference type="PROSITE" id="PS50943">
    <property type="entry name" value="HTH_CROC1"/>
    <property type="match status" value="1"/>
</dbReference>
<evidence type="ECO:0000313" key="3">
    <source>
        <dbReference type="Proteomes" id="UP001172721"/>
    </source>
</evidence>
<dbReference type="Gene3D" id="1.25.40.10">
    <property type="entry name" value="Tetratricopeptide repeat domain"/>
    <property type="match status" value="1"/>
</dbReference>
<sequence>MVGQRIRYYRKTKGLTQEELAQGICSVSYLSKIEKGDAKSSEEVINLLCDRLGISSGEVDSNEILEMLNEWNMTMVNRRFDEAEKLYIQVTEKIKMIHDPQILLRHELFLARYHLTKQPADAELALGYLKKVDKLVEQLSSELKFYYLMCQGLYFNIIGNYKTASHYFHKAENINKMDTSIQEIELAVLYYFLALNYSYLMRISTVNAYAYKALTIFDKEYNFSRSADCQILIGVSFRRANNYVEAEFHLNQALKYSIPFNDHFASGVIYHNLGYVASCSKEHLKAIDFFKKSLQHKDKGAPERRASTSFLLAQEYLNLNNKKEAKKWIDQGFEEVDREKNEELYYHLKITSYKLEELHSPDFEVFMSKEAIPFFEKKNIWEYVSSYSELLADWYFEHSQYKKASQYYRIANNSRKNIY</sequence>
<proteinExistence type="predicted"/>
<dbReference type="RefSeq" id="WP_301168266.1">
    <property type="nucleotide sequence ID" value="NZ_JAUHTR010000020.1"/>
</dbReference>
<organism evidence="2 3">
    <name type="scientific">Fictibacillus fluitans</name>
    <dbReference type="NCBI Taxonomy" id="3058422"/>
    <lineage>
        <taxon>Bacteria</taxon>
        <taxon>Bacillati</taxon>
        <taxon>Bacillota</taxon>
        <taxon>Bacilli</taxon>
        <taxon>Bacillales</taxon>
        <taxon>Fictibacillaceae</taxon>
        <taxon>Fictibacillus</taxon>
    </lineage>
</organism>
<evidence type="ECO:0000313" key="2">
    <source>
        <dbReference type="EMBL" id="MDN4527273.1"/>
    </source>
</evidence>
<dbReference type="Pfam" id="PF01381">
    <property type="entry name" value="HTH_3"/>
    <property type="match status" value="1"/>
</dbReference>
<gene>
    <name evidence="2" type="ORF">QYB97_22580</name>
</gene>
<evidence type="ECO:0000259" key="1">
    <source>
        <dbReference type="PROSITE" id="PS50943"/>
    </source>
</evidence>
<dbReference type="SMART" id="SM00028">
    <property type="entry name" value="TPR"/>
    <property type="match status" value="4"/>
</dbReference>
<dbReference type="InterPro" id="IPR011990">
    <property type="entry name" value="TPR-like_helical_dom_sf"/>
</dbReference>